<organism evidence="9 10">
    <name type="scientific">Geodia barretti</name>
    <name type="common">Barrett's horny sponge</name>
    <dbReference type="NCBI Taxonomy" id="519541"/>
    <lineage>
        <taxon>Eukaryota</taxon>
        <taxon>Metazoa</taxon>
        <taxon>Porifera</taxon>
        <taxon>Demospongiae</taxon>
        <taxon>Heteroscleromorpha</taxon>
        <taxon>Tetractinellida</taxon>
        <taxon>Astrophorina</taxon>
        <taxon>Geodiidae</taxon>
        <taxon>Geodia</taxon>
    </lineage>
</organism>
<dbReference type="Gene3D" id="2.10.50.10">
    <property type="entry name" value="Tumor Necrosis Factor Receptor, subunit A, domain 2"/>
    <property type="match status" value="1"/>
</dbReference>
<evidence type="ECO:0000256" key="7">
    <source>
        <dbReference type="ARBA" id="ARBA00023136"/>
    </source>
</evidence>
<comment type="caution">
    <text evidence="9">The sequence shown here is derived from an EMBL/GenBank/DDBJ whole genome shotgun (WGS) entry which is preliminary data.</text>
</comment>
<dbReference type="GO" id="GO:0016020">
    <property type="term" value="C:membrane"/>
    <property type="evidence" value="ECO:0007669"/>
    <property type="project" value="UniProtKB-SubCell"/>
</dbReference>
<accession>A0AA35STA5</accession>
<keyword evidence="10" id="KW-1185">Reference proteome</keyword>
<evidence type="ECO:0000256" key="4">
    <source>
        <dbReference type="ARBA" id="ARBA00022741"/>
    </source>
</evidence>
<comment type="subcellular location">
    <subcellularLocation>
        <location evidence="1">Membrane</location>
        <topology evidence="1">Single-pass membrane protein</topology>
    </subcellularLocation>
</comment>
<evidence type="ECO:0000256" key="8">
    <source>
        <dbReference type="ARBA" id="ARBA00023170"/>
    </source>
</evidence>
<evidence type="ECO:0000256" key="2">
    <source>
        <dbReference type="ARBA" id="ARBA00022692"/>
    </source>
</evidence>
<evidence type="ECO:0000256" key="3">
    <source>
        <dbReference type="ARBA" id="ARBA00022737"/>
    </source>
</evidence>
<dbReference type="InterPro" id="IPR009030">
    <property type="entry name" value="Growth_fac_rcpt_cys_sf"/>
</dbReference>
<keyword evidence="2" id="KW-0812">Transmembrane</keyword>
<dbReference type="EMBL" id="CASHTH010002764">
    <property type="protein sequence ID" value="CAI8034968.1"/>
    <property type="molecule type" value="Genomic_DNA"/>
</dbReference>
<dbReference type="Proteomes" id="UP001174909">
    <property type="component" value="Unassembled WGS sequence"/>
</dbReference>
<keyword evidence="8" id="KW-0675">Receptor</keyword>
<protein>
    <submittedName>
        <fullName evidence="9">Uncharacterized protein</fullName>
    </submittedName>
</protein>
<keyword evidence="6" id="KW-1133">Transmembrane helix</keyword>
<dbReference type="SUPFAM" id="SSF57184">
    <property type="entry name" value="Growth factor receptor domain"/>
    <property type="match status" value="1"/>
</dbReference>
<reference evidence="9" key="1">
    <citation type="submission" date="2023-03" db="EMBL/GenBank/DDBJ databases">
        <authorList>
            <person name="Steffen K."/>
            <person name="Cardenas P."/>
        </authorList>
    </citation>
    <scope>NUCLEOTIDE SEQUENCE</scope>
</reference>
<name>A0AA35STA5_GEOBA</name>
<evidence type="ECO:0000256" key="5">
    <source>
        <dbReference type="ARBA" id="ARBA00022840"/>
    </source>
</evidence>
<dbReference type="GO" id="GO:0005524">
    <property type="term" value="F:ATP binding"/>
    <property type="evidence" value="ECO:0007669"/>
    <property type="project" value="UniProtKB-KW"/>
</dbReference>
<keyword evidence="4" id="KW-0547">Nucleotide-binding</keyword>
<gene>
    <name evidence="9" type="ORF">GBAR_LOCUS19634</name>
</gene>
<sequence>MEQSAPDANGGECPECQSGTYTIRNRPCEPCPANSDSHEAGLAECSCLHGYYRAPLDSVHDHCTS</sequence>
<keyword evidence="7" id="KW-0472">Membrane</keyword>
<evidence type="ECO:0000256" key="6">
    <source>
        <dbReference type="ARBA" id="ARBA00022989"/>
    </source>
</evidence>
<dbReference type="FunFam" id="2.10.50.10:FF:000001">
    <property type="entry name" value="Ephrin type-A receptor 5"/>
    <property type="match status" value="1"/>
</dbReference>
<dbReference type="AlphaFoldDB" id="A0AA35STA5"/>
<evidence type="ECO:0000313" key="9">
    <source>
        <dbReference type="EMBL" id="CAI8034968.1"/>
    </source>
</evidence>
<evidence type="ECO:0000313" key="10">
    <source>
        <dbReference type="Proteomes" id="UP001174909"/>
    </source>
</evidence>
<evidence type="ECO:0000256" key="1">
    <source>
        <dbReference type="ARBA" id="ARBA00004167"/>
    </source>
</evidence>
<keyword evidence="5" id="KW-0067">ATP-binding</keyword>
<proteinExistence type="predicted"/>
<keyword evidence="3" id="KW-0677">Repeat</keyword>